<reference evidence="5 6" key="1">
    <citation type="submission" date="2015-08" db="EMBL/GenBank/DDBJ databases">
        <title>Next Generation Sequencing and Analysis of the Genome of Puccinia sorghi L Schw, the Causal Agent of Maize Common Rust.</title>
        <authorList>
            <person name="Rochi L."/>
            <person name="Burguener G."/>
            <person name="Darino M."/>
            <person name="Turjanski A."/>
            <person name="Kreff E."/>
            <person name="Dieguez M.J."/>
            <person name="Sacco F."/>
        </authorList>
    </citation>
    <scope>NUCLEOTIDE SEQUENCE [LARGE SCALE GENOMIC DNA]</scope>
    <source>
        <strain evidence="5 6">RO10H11247</strain>
    </source>
</reference>
<evidence type="ECO:0000256" key="2">
    <source>
        <dbReference type="ARBA" id="ARBA00011814"/>
    </source>
</evidence>
<dbReference type="Gene3D" id="3.30.530.20">
    <property type="match status" value="1"/>
</dbReference>
<comment type="subunit">
    <text evidence="2">Interacts with coenzyme Q.</text>
</comment>
<dbReference type="OrthoDB" id="292693at2759"/>
<dbReference type="EMBL" id="LAVV01007495">
    <property type="protein sequence ID" value="KNZ55750.1"/>
    <property type="molecule type" value="Genomic_DNA"/>
</dbReference>
<dbReference type="GO" id="GO:0005739">
    <property type="term" value="C:mitochondrion"/>
    <property type="evidence" value="ECO:0007669"/>
    <property type="project" value="TreeGrafter"/>
</dbReference>
<evidence type="ECO:0000256" key="1">
    <source>
        <dbReference type="ARBA" id="ARBA00006885"/>
    </source>
</evidence>
<comment type="function">
    <text evidence="3">Required for the function of coenzyme Q in the respiratory chain. May serve as a chaperone or may be involved in the transport of Q6 from its site of synthesis to the catalytic sites of the respiratory complexes.</text>
</comment>
<dbReference type="GO" id="GO:0048039">
    <property type="term" value="F:ubiquinone binding"/>
    <property type="evidence" value="ECO:0007669"/>
    <property type="project" value="InterPro"/>
</dbReference>
<dbReference type="PANTHER" id="PTHR12901:SF10">
    <property type="entry name" value="COENZYME Q-BINDING PROTEIN COQ10, MITOCHONDRIAL"/>
    <property type="match status" value="1"/>
</dbReference>
<evidence type="ECO:0000313" key="5">
    <source>
        <dbReference type="EMBL" id="KNZ55750.1"/>
    </source>
</evidence>
<dbReference type="STRING" id="27349.A0A0L6V6J1"/>
<dbReference type="SUPFAM" id="SSF55961">
    <property type="entry name" value="Bet v1-like"/>
    <property type="match status" value="1"/>
</dbReference>
<dbReference type="InterPro" id="IPR023393">
    <property type="entry name" value="START-like_dom_sf"/>
</dbReference>
<comment type="similarity">
    <text evidence="1">Belongs to the COQ10 family.</text>
</comment>
<dbReference type="InterPro" id="IPR044996">
    <property type="entry name" value="COQ10-like"/>
</dbReference>
<dbReference type="GO" id="GO:0045333">
    <property type="term" value="P:cellular respiration"/>
    <property type="evidence" value="ECO:0007669"/>
    <property type="project" value="InterPro"/>
</dbReference>
<sequence length="337" mass="37336">MPRATLPHDKQESICEAATTRAATEMRLTSVYPNVFAACASCNVVFSPGVFKASNTRDLGIVGLCEPFATKMYHRNPAAYSRGLAMSLFQLGSGARPASFACFTRQTMILPSEKLSLSRTFFSLPSFPPSTPSENEVHGVEDLSVKDRYSKKGDLLVYKETKRLPYTKEQLYGVIADVELYPEFVPFCTGSSLYSVKTLSDSSSSERPKDTRPKPWLEAGYSGETHLLESELAVGFKSFEEKYISHATASHSKLFKHLTSTWTFKSPAEISFPQSVLQTTDPSHTNSTYISLHLAFAFSSPVHAAISELFWKAVSERMVSSFEARVQQVHGRPPSKP</sequence>
<keyword evidence="6" id="KW-1185">Reference proteome</keyword>
<protein>
    <recommendedName>
        <fullName evidence="4">Coenzyme Q-binding protein COQ10 START domain-containing protein</fullName>
    </recommendedName>
</protein>
<comment type="caution">
    <text evidence="5">The sequence shown here is derived from an EMBL/GenBank/DDBJ whole genome shotgun (WGS) entry which is preliminary data.</text>
</comment>
<dbReference type="CDD" id="cd07813">
    <property type="entry name" value="COQ10p_like"/>
    <property type="match status" value="1"/>
</dbReference>
<feature type="domain" description="Coenzyme Q-binding protein COQ10 START" evidence="4">
    <location>
        <begin position="165"/>
        <end position="323"/>
    </location>
</feature>
<evidence type="ECO:0000256" key="3">
    <source>
        <dbReference type="ARBA" id="ARBA00024947"/>
    </source>
</evidence>
<dbReference type="VEuPathDB" id="FungiDB:VP01_2594g3"/>
<dbReference type="Proteomes" id="UP000037035">
    <property type="component" value="Unassembled WGS sequence"/>
</dbReference>
<dbReference type="InterPro" id="IPR005031">
    <property type="entry name" value="COQ10_START"/>
</dbReference>
<dbReference type="Pfam" id="PF03364">
    <property type="entry name" value="Polyketide_cyc"/>
    <property type="match status" value="1"/>
</dbReference>
<evidence type="ECO:0000313" key="6">
    <source>
        <dbReference type="Proteomes" id="UP000037035"/>
    </source>
</evidence>
<proteinExistence type="inferred from homology"/>
<name>A0A0L6V6J1_9BASI</name>
<dbReference type="AlphaFoldDB" id="A0A0L6V6J1"/>
<organism evidence="5 6">
    <name type="scientific">Puccinia sorghi</name>
    <dbReference type="NCBI Taxonomy" id="27349"/>
    <lineage>
        <taxon>Eukaryota</taxon>
        <taxon>Fungi</taxon>
        <taxon>Dikarya</taxon>
        <taxon>Basidiomycota</taxon>
        <taxon>Pucciniomycotina</taxon>
        <taxon>Pucciniomycetes</taxon>
        <taxon>Pucciniales</taxon>
        <taxon>Pucciniaceae</taxon>
        <taxon>Puccinia</taxon>
    </lineage>
</organism>
<evidence type="ECO:0000259" key="4">
    <source>
        <dbReference type="Pfam" id="PF03364"/>
    </source>
</evidence>
<gene>
    <name evidence="5" type="ORF">VP01_2594g3</name>
</gene>
<accession>A0A0L6V6J1</accession>
<dbReference type="PANTHER" id="PTHR12901">
    <property type="entry name" value="SPERM PROTEIN HOMOLOG"/>
    <property type="match status" value="1"/>
</dbReference>